<gene>
    <name evidence="5" type="ORF">GMRT_11488</name>
</gene>
<dbReference type="InterPro" id="IPR009025">
    <property type="entry name" value="RBP11-like_dimer"/>
</dbReference>
<evidence type="ECO:0000259" key="4">
    <source>
        <dbReference type="Pfam" id="PF13656"/>
    </source>
</evidence>
<name>A0A4Z1SV78_GIAMU</name>
<dbReference type="Proteomes" id="UP000315496">
    <property type="component" value="Chromosome 1"/>
</dbReference>
<keyword evidence="1" id="KW-0240">DNA-directed RNA polymerase</keyword>
<evidence type="ECO:0000256" key="2">
    <source>
        <dbReference type="ARBA" id="ARBA00023163"/>
    </source>
</evidence>
<accession>A0A4Z1SV78</accession>
<evidence type="ECO:0000256" key="1">
    <source>
        <dbReference type="ARBA" id="ARBA00022478"/>
    </source>
</evidence>
<dbReference type="Pfam" id="PF13656">
    <property type="entry name" value="RNA_pol_L_2"/>
    <property type="match status" value="1"/>
</dbReference>
<evidence type="ECO:0000313" key="5">
    <source>
        <dbReference type="EMBL" id="TNJ29792.1"/>
    </source>
</evidence>
<organism evidence="5 6">
    <name type="scientific">Giardia muris</name>
    <dbReference type="NCBI Taxonomy" id="5742"/>
    <lineage>
        <taxon>Eukaryota</taxon>
        <taxon>Metamonada</taxon>
        <taxon>Diplomonadida</taxon>
        <taxon>Hexamitidae</taxon>
        <taxon>Giardiinae</taxon>
        <taxon>Giardia</taxon>
    </lineage>
</organism>
<evidence type="ECO:0000313" key="6">
    <source>
        <dbReference type="Proteomes" id="UP000315496"/>
    </source>
</evidence>
<dbReference type="Gene3D" id="3.30.1360.10">
    <property type="entry name" value="RNA polymerase, RBP11-like subunit"/>
    <property type="match status" value="1"/>
</dbReference>
<keyword evidence="6" id="KW-1185">Reference proteome</keyword>
<evidence type="ECO:0000256" key="3">
    <source>
        <dbReference type="ARBA" id="ARBA00025751"/>
    </source>
</evidence>
<dbReference type="GO" id="GO:0046983">
    <property type="term" value="F:protein dimerization activity"/>
    <property type="evidence" value="ECO:0007669"/>
    <property type="project" value="InterPro"/>
</dbReference>
<comment type="similarity">
    <text evidence="3">Belongs to the archaeal Rpo11/eukaryotic RPB11/RPC19 RNA polymerase subunit family.</text>
</comment>
<dbReference type="VEuPathDB" id="GiardiaDB:GMRT_11488"/>
<dbReference type="PANTHER" id="PTHR13946">
    <property type="entry name" value="DNA-DIRECTED RNA POLYMERASE I,II,III"/>
    <property type="match status" value="1"/>
</dbReference>
<proteinExistence type="inferred from homology"/>
<reference evidence="5 6" key="1">
    <citation type="submission" date="2019-05" db="EMBL/GenBank/DDBJ databases">
        <title>The compact genome of Giardia muris reveals important steps in the evolution of intestinal protozoan parasites.</title>
        <authorList>
            <person name="Xu F."/>
            <person name="Jimenez-Gonzalez A."/>
            <person name="Einarsson E."/>
            <person name="Astvaldsson A."/>
            <person name="Peirasmaki D."/>
            <person name="Eckmann L."/>
            <person name="Andersson J.O."/>
            <person name="Svard S.G."/>
            <person name="Jerlstrom-Hultqvist J."/>
        </authorList>
    </citation>
    <scope>NUCLEOTIDE SEQUENCE [LARGE SCALE GENOMIC DNA]</scope>
    <source>
        <strain evidence="5 6">Roberts-Thomson</strain>
    </source>
</reference>
<feature type="domain" description="DNA-directed RNA polymerase RBP11-like dimerisation" evidence="4">
    <location>
        <begin position="33"/>
        <end position="112"/>
    </location>
</feature>
<dbReference type="PANTHER" id="PTHR13946:SF16">
    <property type="entry name" value="DNA-DIRECTED RNA POLYMERASE II SUBUNIT RPB11"/>
    <property type="match status" value="1"/>
</dbReference>
<dbReference type="GO" id="GO:0003899">
    <property type="term" value="F:DNA-directed RNA polymerase activity"/>
    <property type="evidence" value="ECO:0007669"/>
    <property type="project" value="TreeGrafter"/>
</dbReference>
<dbReference type="InterPro" id="IPR036603">
    <property type="entry name" value="RBP11-like"/>
</dbReference>
<dbReference type="GO" id="GO:0006366">
    <property type="term" value="P:transcription by RNA polymerase II"/>
    <property type="evidence" value="ECO:0007669"/>
    <property type="project" value="TreeGrafter"/>
</dbReference>
<sequence length="124" mass="14087">MDNVPDRLKTLVNYELGNASQFEVYQIGTADALEFHIPFQDYTIGHILKQELSSRPEVAFVGLKMPHPLDNKIVIRLQLHPQKALADPDITPELIMFYALDRVSKSVEEIEKAFESALEAFTSE</sequence>
<protein>
    <submittedName>
        <fullName evidence="5">RNA polymerase II subunit Rpb11</fullName>
    </submittedName>
</protein>
<dbReference type="SUPFAM" id="SSF55257">
    <property type="entry name" value="RBP11-like subunits of RNA polymerase"/>
    <property type="match status" value="1"/>
</dbReference>
<dbReference type="OrthoDB" id="10248581at2759"/>
<keyword evidence="2" id="KW-0804">Transcription</keyword>
<comment type="caution">
    <text evidence="5">The sequence shown here is derived from an EMBL/GenBank/DDBJ whole genome shotgun (WGS) entry which is preliminary data.</text>
</comment>
<dbReference type="AlphaFoldDB" id="A0A4Z1SV78"/>
<dbReference type="EMBL" id="VDLU01000001">
    <property type="protein sequence ID" value="TNJ29792.1"/>
    <property type="molecule type" value="Genomic_DNA"/>
</dbReference>
<dbReference type="GO" id="GO:0005665">
    <property type="term" value="C:RNA polymerase II, core complex"/>
    <property type="evidence" value="ECO:0007669"/>
    <property type="project" value="TreeGrafter"/>
</dbReference>